<dbReference type="InterPro" id="IPR027417">
    <property type="entry name" value="P-loop_NTPase"/>
</dbReference>
<dbReference type="GO" id="GO:0000731">
    <property type="term" value="P:DNA synthesis involved in DNA repair"/>
    <property type="evidence" value="ECO:0007669"/>
    <property type="project" value="TreeGrafter"/>
</dbReference>
<organism evidence="2 3">
    <name type="scientific">Pseudobacteroides cellulosolvens ATCC 35603 = DSM 2933</name>
    <dbReference type="NCBI Taxonomy" id="398512"/>
    <lineage>
        <taxon>Bacteria</taxon>
        <taxon>Bacillati</taxon>
        <taxon>Bacillota</taxon>
        <taxon>Clostridia</taxon>
        <taxon>Eubacteriales</taxon>
        <taxon>Oscillospiraceae</taxon>
        <taxon>Pseudobacteroides</taxon>
    </lineage>
</organism>
<evidence type="ECO:0000313" key="2">
    <source>
        <dbReference type="EMBL" id="KNY30535.1"/>
    </source>
</evidence>
<dbReference type="eggNOG" id="COG0419">
    <property type="taxonomic scope" value="Bacteria"/>
</dbReference>
<dbReference type="AlphaFoldDB" id="A0A0L6JYC1"/>
<dbReference type="OrthoDB" id="7029750at2"/>
<dbReference type="EMBL" id="LGTC01000001">
    <property type="protein sequence ID" value="KNY30535.1"/>
    <property type="molecule type" value="Genomic_DNA"/>
</dbReference>
<protein>
    <recommendedName>
        <fullName evidence="1">Rad50/SbcC-type AAA domain-containing protein</fullName>
    </recommendedName>
</protein>
<gene>
    <name evidence="2" type="ORF">Bccel_5815</name>
</gene>
<dbReference type="PANTHER" id="PTHR32182:SF22">
    <property type="entry name" value="ATP-DEPENDENT ENDONUCLEASE, OLD FAMILY-RELATED"/>
    <property type="match status" value="1"/>
</dbReference>
<dbReference type="Gene3D" id="3.40.50.300">
    <property type="entry name" value="P-loop containing nucleotide triphosphate hydrolases"/>
    <property type="match status" value="2"/>
</dbReference>
<dbReference type="Proteomes" id="UP000036923">
    <property type="component" value="Unassembled WGS sequence"/>
</dbReference>
<accession>A0A0L6JYC1</accession>
<dbReference type="InterPro" id="IPR038729">
    <property type="entry name" value="Rad50/SbcC_AAA"/>
</dbReference>
<dbReference type="PANTHER" id="PTHR32182">
    <property type="entry name" value="DNA REPLICATION AND REPAIR PROTEIN RECF"/>
    <property type="match status" value="1"/>
</dbReference>
<dbReference type="STRING" id="398512.Bccel_5815"/>
<evidence type="ECO:0000313" key="3">
    <source>
        <dbReference type="Proteomes" id="UP000036923"/>
    </source>
</evidence>
<name>A0A0L6JYC1_9FIRM</name>
<dbReference type="GO" id="GO:0006302">
    <property type="term" value="P:double-strand break repair"/>
    <property type="evidence" value="ECO:0007669"/>
    <property type="project" value="InterPro"/>
</dbReference>
<evidence type="ECO:0000259" key="1">
    <source>
        <dbReference type="Pfam" id="PF13476"/>
    </source>
</evidence>
<dbReference type="Pfam" id="PF13476">
    <property type="entry name" value="AAA_23"/>
    <property type="match status" value="1"/>
</dbReference>
<dbReference type="GO" id="GO:0016887">
    <property type="term" value="F:ATP hydrolysis activity"/>
    <property type="evidence" value="ECO:0007669"/>
    <property type="project" value="InterPro"/>
</dbReference>
<sequence length="806" mass="93779">MPYAINRLKVRNFKCFDNKKFYEFIFYQGQNPTILSGPNGFGKTTFFDAVELIFTKKITRLQTSIEDGRINLGKNILLNEANKDGNLILTLTDENNNNLTIVAVIDHQNQKLSIGDSIKYGVTDDLLDSDDEIDTFLNNSNKWKTSLQKCEKLRYSMEHFNVYYYVSQAESVHFLKNSVSNRKDSMNVLLNTINIDKNIEYITKKLIGGSKSKKDVLVNDAITESTESINKKVKELKSKIQKIDSVTEKVEYTQLLDYNIDADPLSWDVENPNFESRELSVNLHYAISEIQALHNFAINKADYDTYLENEKINRIIDSKAIIIDFVNYHQYIENGLINRTKVTHLISEWNKTIDIYNHSSFFRNSLDVTFYKEEDLVKLKTIDDSLISSDIGEVTEIVGSINNAKKTLSNRENMLNSLDKARLKLYQIKKEIDKVSPNCPFCNHKYENVEDLDQAFLNLSNGLSGEKNTEYQKLKSLINSLHNKLENDLTVILSIVQSFDEEKIRELNTLLSNSNQFIQNEERVKFVEKVSFFLNNTDSWVHLGNSEKSLEIRRILQKNLKTYVNSDFINVMDKFEFNNISQKYRDIFSISQTRIINKEYVDNKIKYLKYLYSLSQSSEINVLKEEIKREILKKHQLEVVRENFEKLQDLYQNSTNEYKNQILKKLRVPLLIYSGKILQDYQNGLGVFVSKDEMRFVSNGDAKHDILNTFSSGQLSGFVLAFLFAMNKQYIMKSTDDIGFILVDDPVQTMDDINISSLIEVLRNDFSNKQIILSTHETDKENYILYKFLKYNLRGQSFNVKEKLYL</sequence>
<feature type="domain" description="Rad50/SbcC-type AAA" evidence="1">
    <location>
        <begin position="7"/>
        <end position="244"/>
    </location>
</feature>
<proteinExistence type="predicted"/>
<keyword evidence="3" id="KW-1185">Reference proteome</keyword>
<dbReference type="SUPFAM" id="SSF52540">
    <property type="entry name" value="P-loop containing nucleoside triphosphate hydrolases"/>
    <property type="match status" value="1"/>
</dbReference>
<dbReference type="RefSeq" id="WP_036945805.1">
    <property type="nucleotide sequence ID" value="NZ_JQKC01000079.1"/>
</dbReference>
<dbReference type="PATRIC" id="fig|398512.5.peg.6106"/>
<comment type="caution">
    <text evidence="2">The sequence shown here is derived from an EMBL/GenBank/DDBJ whole genome shotgun (WGS) entry which is preliminary data.</text>
</comment>
<reference evidence="3" key="1">
    <citation type="submission" date="2015-07" db="EMBL/GenBank/DDBJ databases">
        <title>Near-Complete Genome Sequence of the Cellulolytic Bacterium Bacteroides (Pseudobacteroides) cellulosolvens ATCC 35603.</title>
        <authorList>
            <person name="Dassa B."/>
            <person name="Utturkar S.M."/>
            <person name="Klingeman D.M."/>
            <person name="Hurt R.A."/>
            <person name="Keller M."/>
            <person name="Xu J."/>
            <person name="Reddy Y.H.K."/>
            <person name="Borovok I."/>
            <person name="Grinberg I.R."/>
            <person name="Lamed R."/>
            <person name="Zhivin O."/>
            <person name="Bayer E.A."/>
            <person name="Brown S.D."/>
        </authorList>
    </citation>
    <scope>NUCLEOTIDE SEQUENCE [LARGE SCALE GENOMIC DNA]</scope>
    <source>
        <strain evidence="3">DSM 2933</strain>
    </source>
</reference>